<dbReference type="InterPro" id="IPR016181">
    <property type="entry name" value="Acyl_CoA_acyltransferase"/>
</dbReference>
<evidence type="ECO:0000259" key="1">
    <source>
        <dbReference type="PROSITE" id="PS51186"/>
    </source>
</evidence>
<sequence length="166" mass="18749">MDIVIEKPNINHAGAIATICSTGWKQTVEGILSDEYQLINVAYWYNEERVKSDIEAGAYSYIALMDSQVVGVIGGGKTGTNTGEIFVLYVDDQVKYNGIGKKLLETLTQEQIEEGISEQWVSVQEGNYRGIPFYEARGFTYKEKRIQETETGEQQVSLRYSREIPF</sequence>
<organism evidence="2 3">
    <name type="scientific">Alkalibacillus salilacus</name>
    <dbReference type="NCBI Taxonomy" id="284582"/>
    <lineage>
        <taxon>Bacteria</taxon>
        <taxon>Bacillati</taxon>
        <taxon>Bacillota</taxon>
        <taxon>Bacilli</taxon>
        <taxon>Bacillales</taxon>
        <taxon>Bacillaceae</taxon>
        <taxon>Alkalibacillus</taxon>
    </lineage>
</organism>
<evidence type="ECO:0000313" key="2">
    <source>
        <dbReference type="EMBL" id="MDQ0159959.1"/>
    </source>
</evidence>
<dbReference type="RefSeq" id="WP_306976832.1">
    <property type="nucleotide sequence ID" value="NZ_JAUSTQ010000007.1"/>
</dbReference>
<evidence type="ECO:0000313" key="3">
    <source>
        <dbReference type="Proteomes" id="UP001224359"/>
    </source>
</evidence>
<comment type="caution">
    <text evidence="2">The sequence shown here is derived from an EMBL/GenBank/DDBJ whole genome shotgun (WGS) entry which is preliminary data.</text>
</comment>
<gene>
    <name evidence="2" type="ORF">J2S77_001946</name>
</gene>
<keyword evidence="3" id="KW-1185">Reference proteome</keyword>
<name>A0ABT9VG71_9BACI</name>
<dbReference type="Pfam" id="PF00583">
    <property type="entry name" value="Acetyltransf_1"/>
    <property type="match status" value="1"/>
</dbReference>
<dbReference type="EMBL" id="JAUSTQ010000007">
    <property type="protein sequence ID" value="MDQ0159959.1"/>
    <property type="molecule type" value="Genomic_DNA"/>
</dbReference>
<accession>A0ABT9VG71</accession>
<dbReference type="SUPFAM" id="SSF55729">
    <property type="entry name" value="Acyl-CoA N-acyltransferases (Nat)"/>
    <property type="match status" value="1"/>
</dbReference>
<feature type="domain" description="N-acetyltransferase" evidence="1">
    <location>
        <begin position="22"/>
        <end position="165"/>
    </location>
</feature>
<protein>
    <submittedName>
        <fullName evidence="2">Ribosomal protein S18 acetylase RimI-like enzyme</fullName>
    </submittedName>
</protein>
<proteinExistence type="predicted"/>
<dbReference type="PROSITE" id="PS51186">
    <property type="entry name" value="GNAT"/>
    <property type="match status" value="1"/>
</dbReference>
<dbReference type="Proteomes" id="UP001224359">
    <property type="component" value="Unassembled WGS sequence"/>
</dbReference>
<reference evidence="2 3" key="1">
    <citation type="submission" date="2023-07" db="EMBL/GenBank/DDBJ databases">
        <title>Genomic Encyclopedia of Type Strains, Phase IV (KMG-IV): sequencing the most valuable type-strain genomes for metagenomic binning, comparative biology and taxonomic classification.</title>
        <authorList>
            <person name="Goeker M."/>
        </authorList>
    </citation>
    <scope>NUCLEOTIDE SEQUENCE [LARGE SCALE GENOMIC DNA]</scope>
    <source>
        <strain evidence="2 3">DSM 16460</strain>
    </source>
</reference>
<dbReference type="Gene3D" id="3.40.630.30">
    <property type="match status" value="1"/>
</dbReference>
<dbReference type="InterPro" id="IPR000182">
    <property type="entry name" value="GNAT_dom"/>
</dbReference>